<dbReference type="AlphaFoldDB" id="A0AAW5BXI3"/>
<dbReference type="Gene3D" id="3.30.420.40">
    <property type="match status" value="1"/>
</dbReference>
<keyword evidence="2" id="KW-0808">Transferase</keyword>
<dbReference type="Pfam" id="PF00370">
    <property type="entry name" value="FGGY_N"/>
    <property type="match status" value="1"/>
</dbReference>
<feature type="region of interest" description="Disordered" evidence="4">
    <location>
        <begin position="453"/>
        <end position="481"/>
    </location>
</feature>
<dbReference type="Proteomes" id="UP001299608">
    <property type="component" value="Unassembled WGS sequence"/>
</dbReference>
<accession>A0AAW5BXI3</accession>
<evidence type="ECO:0000256" key="4">
    <source>
        <dbReference type="SAM" id="MobiDB-lite"/>
    </source>
</evidence>
<name>A0AAW5BXI3_9FIRM</name>
<keyword evidence="3" id="KW-0418">Kinase</keyword>
<reference evidence="6" key="1">
    <citation type="submission" date="2022-01" db="EMBL/GenBank/DDBJ databases">
        <title>Collection of gut derived symbiotic bacterial strains cultured from healthy donors.</title>
        <authorList>
            <person name="Lin H."/>
            <person name="Kohout C."/>
            <person name="Waligurski E."/>
            <person name="Pamer E.G."/>
        </authorList>
    </citation>
    <scope>NUCLEOTIDE SEQUENCE</scope>
    <source>
        <strain evidence="6">DFI.6.55</strain>
    </source>
</reference>
<evidence type="ECO:0000313" key="7">
    <source>
        <dbReference type="Proteomes" id="UP001299608"/>
    </source>
</evidence>
<evidence type="ECO:0000256" key="1">
    <source>
        <dbReference type="ARBA" id="ARBA00009156"/>
    </source>
</evidence>
<dbReference type="GO" id="GO:0016301">
    <property type="term" value="F:kinase activity"/>
    <property type="evidence" value="ECO:0007669"/>
    <property type="project" value="UniProtKB-KW"/>
</dbReference>
<dbReference type="PANTHER" id="PTHR43095:SF5">
    <property type="entry name" value="XYLULOSE KINASE"/>
    <property type="match status" value="1"/>
</dbReference>
<evidence type="ECO:0000313" key="6">
    <source>
        <dbReference type="EMBL" id="MCG4745524.1"/>
    </source>
</evidence>
<dbReference type="SUPFAM" id="SSF53067">
    <property type="entry name" value="Actin-like ATPase domain"/>
    <property type="match status" value="1"/>
</dbReference>
<evidence type="ECO:0000256" key="3">
    <source>
        <dbReference type="ARBA" id="ARBA00022777"/>
    </source>
</evidence>
<feature type="domain" description="Carbohydrate kinase FGGY N-terminal" evidence="5">
    <location>
        <begin position="4"/>
        <end position="224"/>
    </location>
</feature>
<dbReference type="RefSeq" id="WP_238053488.1">
    <property type="nucleotide sequence ID" value="NZ_JAKNGE010000009.1"/>
</dbReference>
<organism evidence="6 7">
    <name type="scientific">Enterocloster aldenensis</name>
    <dbReference type="NCBI Taxonomy" id="358742"/>
    <lineage>
        <taxon>Bacteria</taxon>
        <taxon>Bacillati</taxon>
        <taxon>Bacillota</taxon>
        <taxon>Clostridia</taxon>
        <taxon>Lachnospirales</taxon>
        <taxon>Lachnospiraceae</taxon>
        <taxon>Enterocloster</taxon>
    </lineage>
</organism>
<dbReference type="EMBL" id="JAKNGE010000009">
    <property type="protein sequence ID" value="MCG4745524.1"/>
    <property type="molecule type" value="Genomic_DNA"/>
</dbReference>
<dbReference type="InterPro" id="IPR050406">
    <property type="entry name" value="FGGY_Carb_Kinase"/>
</dbReference>
<proteinExistence type="inferred from homology"/>
<gene>
    <name evidence="6" type="ORF">L0N08_08905</name>
</gene>
<protein>
    <recommendedName>
        <fullName evidence="5">Carbohydrate kinase FGGY N-terminal domain-containing protein</fullName>
    </recommendedName>
</protein>
<evidence type="ECO:0000256" key="2">
    <source>
        <dbReference type="ARBA" id="ARBA00022679"/>
    </source>
</evidence>
<dbReference type="GO" id="GO:0005975">
    <property type="term" value="P:carbohydrate metabolic process"/>
    <property type="evidence" value="ECO:0007669"/>
    <property type="project" value="InterPro"/>
</dbReference>
<dbReference type="PANTHER" id="PTHR43095">
    <property type="entry name" value="SUGAR KINASE"/>
    <property type="match status" value="1"/>
</dbReference>
<evidence type="ECO:0000259" key="5">
    <source>
        <dbReference type="Pfam" id="PF00370"/>
    </source>
</evidence>
<dbReference type="InterPro" id="IPR018484">
    <property type="entry name" value="FGGY_N"/>
</dbReference>
<dbReference type="InterPro" id="IPR043129">
    <property type="entry name" value="ATPase_NBD"/>
</dbReference>
<dbReference type="CDD" id="cd07777">
    <property type="entry name" value="ASKHA_NBD_FGGY_SHK"/>
    <property type="match status" value="1"/>
</dbReference>
<comment type="similarity">
    <text evidence="1">Belongs to the FGGY kinase family.</text>
</comment>
<sequence>MKFIMVDIGSTFIKAGLFDVGLKKQIEKTKYPTPPRKANHDSSYYENDAMEVVGIVKGIIHDCCRKHPDTTGILFSTQQHGCVVCHPELEGDTYISWQDTRCLKRRESSGYSYIEELKARFSREMMEPNGVYIKPALALCNLYTLFEEQGLSRKCETHVHTLGSYIIEKLTGNGICHITNAAPMGFANILDNTWRTDMLEQAGLGFIKLPAITSHMECCGYYQEGDVRLGVFPDVGDVQTSVYGTDAVTGDLIINIGTSGQLIYITDRYVPGNYEIRPFYENNYCNVISCMPGGRNFDVQIDYIRDIGRQIFGSSLNREEIWNRLHHMEPWHDTQGLEVDCGFYELPDRLADGSIRHINHDNLKLKNVMWATALDFGRKYREFADYLSGQEARKKTIYFTGGAILKNRKLQEAIQQELEIQEIVCAADDEVFRGMQKLVLKCAERMDWDETGNQRGAGSNRCIPVGNRGSEPTASDAGIRA</sequence>
<comment type="caution">
    <text evidence="6">The sequence shown here is derived from an EMBL/GenBank/DDBJ whole genome shotgun (WGS) entry which is preliminary data.</text>
</comment>